<feature type="transmembrane region" description="Helical" evidence="2">
    <location>
        <begin position="13"/>
        <end position="38"/>
    </location>
</feature>
<dbReference type="Proteomes" id="UP000230750">
    <property type="component" value="Unassembled WGS sequence"/>
</dbReference>
<keyword evidence="2" id="KW-1133">Transmembrane helix</keyword>
<dbReference type="InterPro" id="IPR001128">
    <property type="entry name" value="Cyt_P450"/>
</dbReference>
<comment type="caution">
    <text evidence="3">The sequence shown here is derived from an EMBL/GenBank/DDBJ whole genome shotgun (WGS) entry which is preliminary data.</text>
</comment>
<dbReference type="AlphaFoldDB" id="A0A2G8LR12"/>
<comment type="similarity">
    <text evidence="1">Belongs to the cytochrome P450 family.</text>
</comment>
<dbReference type="OrthoDB" id="6435524at2759"/>
<dbReference type="PANTHER" id="PTHR24293">
    <property type="entry name" value="CYTOCHROME P450 FAMILY 46 SUBFAMILY A"/>
    <property type="match status" value="1"/>
</dbReference>
<evidence type="ECO:0000313" key="4">
    <source>
        <dbReference type="Proteomes" id="UP000230750"/>
    </source>
</evidence>
<protein>
    <submittedName>
        <fullName evidence="3">Uncharacterized protein</fullName>
    </submittedName>
</protein>
<organism evidence="3 4">
    <name type="scientific">Stichopus japonicus</name>
    <name type="common">Sea cucumber</name>
    <dbReference type="NCBI Taxonomy" id="307972"/>
    <lineage>
        <taxon>Eukaryota</taxon>
        <taxon>Metazoa</taxon>
        <taxon>Echinodermata</taxon>
        <taxon>Eleutherozoa</taxon>
        <taxon>Echinozoa</taxon>
        <taxon>Holothuroidea</taxon>
        <taxon>Aspidochirotacea</taxon>
        <taxon>Aspidochirotida</taxon>
        <taxon>Stichopodidae</taxon>
        <taxon>Apostichopus</taxon>
    </lineage>
</organism>
<keyword evidence="2" id="KW-0812">Transmembrane</keyword>
<reference evidence="3 4" key="1">
    <citation type="journal article" date="2017" name="PLoS Biol.">
        <title>The sea cucumber genome provides insights into morphological evolution and visceral regeneration.</title>
        <authorList>
            <person name="Zhang X."/>
            <person name="Sun L."/>
            <person name="Yuan J."/>
            <person name="Sun Y."/>
            <person name="Gao Y."/>
            <person name="Zhang L."/>
            <person name="Li S."/>
            <person name="Dai H."/>
            <person name="Hamel J.F."/>
            <person name="Liu C."/>
            <person name="Yu Y."/>
            <person name="Liu S."/>
            <person name="Lin W."/>
            <person name="Guo K."/>
            <person name="Jin S."/>
            <person name="Xu P."/>
            <person name="Storey K.B."/>
            <person name="Huan P."/>
            <person name="Zhang T."/>
            <person name="Zhou Y."/>
            <person name="Zhang J."/>
            <person name="Lin C."/>
            <person name="Li X."/>
            <person name="Xing L."/>
            <person name="Huo D."/>
            <person name="Sun M."/>
            <person name="Wang L."/>
            <person name="Mercier A."/>
            <person name="Li F."/>
            <person name="Yang H."/>
            <person name="Xiang J."/>
        </authorList>
    </citation>
    <scope>NUCLEOTIDE SEQUENCE [LARGE SCALE GENOMIC DNA]</scope>
    <source>
        <strain evidence="3">Shaxun</strain>
        <tissue evidence="3">Muscle</tissue>
    </source>
</reference>
<sequence length="141" mass="15940">MIKGQSDIHVTMFAIYILIVAILFVIIGLVTLMLAYTVKIMMLRNKYRHLPGPPGSSFLFGNLNVLQKIQRDEATFGEALFDLHQEYGSVVVMYFFNVAMVSVADPVIVKKVLMDNKFLKPPENYVVFVELFGERFGGITS</sequence>
<gene>
    <name evidence="3" type="ORF">BSL78_00358</name>
</gene>
<evidence type="ECO:0000313" key="3">
    <source>
        <dbReference type="EMBL" id="PIK62664.1"/>
    </source>
</evidence>
<proteinExistence type="inferred from homology"/>
<accession>A0A2G8LR12</accession>
<dbReference type="GO" id="GO:0006707">
    <property type="term" value="P:cholesterol catabolic process"/>
    <property type="evidence" value="ECO:0007669"/>
    <property type="project" value="InterPro"/>
</dbReference>
<dbReference type="Pfam" id="PF00067">
    <property type="entry name" value="p450"/>
    <property type="match status" value="1"/>
</dbReference>
<dbReference type="GO" id="GO:0020037">
    <property type="term" value="F:heme binding"/>
    <property type="evidence" value="ECO:0007669"/>
    <property type="project" value="InterPro"/>
</dbReference>
<dbReference type="GO" id="GO:0033781">
    <property type="term" value="F:cholesterol 24-hydroxylase activity"/>
    <property type="evidence" value="ECO:0007669"/>
    <property type="project" value="InterPro"/>
</dbReference>
<dbReference type="SUPFAM" id="SSF48264">
    <property type="entry name" value="Cytochrome P450"/>
    <property type="match status" value="1"/>
</dbReference>
<keyword evidence="2" id="KW-0472">Membrane</keyword>
<dbReference type="Gene3D" id="1.10.630.10">
    <property type="entry name" value="Cytochrome P450"/>
    <property type="match status" value="1"/>
</dbReference>
<evidence type="ECO:0000256" key="2">
    <source>
        <dbReference type="SAM" id="Phobius"/>
    </source>
</evidence>
<dbReference type="STRING" id="307972.A0A2G8LR12"/>
<dbReference type="PANTHER" id="PTHR24293:SF0">
    <property type="entry name" value="CYP46A1 PROTEIN-RELATED"/>
    <property type="match status" value="1"/>
</dbReference>
<evidence type="ECO:0000256" key="1">
    <source>
        <dbReference type="ARBA" id="ARBA00010617"/>
    </source>
</evidence>
<name>A0A2G8LR12_STIJA</name>
<dbReference type="GO" id="GO:0005506">
    <property type="term" value="F:iron ion binding"/>
    <property type="evidence" value="ECO:0007669"/>
    <property type="project" value="InterPro"/>
</dbReference>
<dbReference type="InterPro" id="IPR036396">
    <property type="entry name" value="Cyt_P450_sf"/>
</dbReference>
<dbReference type="EMBL" id="MRZV01000007">
    <property type="protein sequence ID" value="PIK62664.1"/>
    <property type="molecule type" value="Genomic_DNA"/>
</dbReference>
<keyword evidence="4" id="KW-1185">Reference proteome</keyword>
<dbReference type="InterPro" id="IPR039983">
    <property type="entry name" value="CYP46A1"/>
</dbReference>